<protein>
    <recommendedName>
        <fullName evidence="3 10">Gluconokinase</fullName>
        <ecNumber evidence="3 10">2.7.1.12</ecNumber>
    </recommendedName>
</protein>
<name>A0A1C3W7V7_9HYPH</name>
<dbReference type="PROSITE" id="PS51257">
    <property type="entry name" value="PROKAR_LIPOPROTEIN"/>
    <property type="match status" value="1"/>
</dbReference>
<dbReference type="GO" id="GO:0005524">
    <property type="term" value="F:ATP binding"/>
    <property type="evidence" value="ECO:0007669"/>
    <property type="project" value="UniProtKB-KW"/>
</dbReference>
<dbReference type="Gene3D" id="3.40.50.300">
    <property type="entry name" value="P-loop containing nucleotide triphosphate hydrolases"/>
    <property type="match status" value="1"/>
</dbReference>
<dbReference type="SUPFAM" id="SSF52540">
    <property type="entry name" value="P-loop containing nucleoside triphosphate hydrolases"/>
    <property type="match status" value="1"/>
</dbReference>
<evidence type="ECO:0000256" key="9">
    <source>
        <dbReference type="ARBA" id="ARBA00048090"/>
    </source>
</evidence>
<evidence type="ECO:0000256" key="6">
    <source>
        <dbReference type="ARBA" id="ARBA00022777"/>
    </source>
</evidence>
<evidence type="ECO:0000256" key="7">
    <source>
        <dbReference type="ARBA" id="ARBA00022840"/>
    </source>
</evidence>
<dbReference type="PANTHER" id="PTHR43442">
    <property type="entry name" value="GLUCONOKINASE-RELATED"/>
    <property type="match status" value="1"/>
</dbReference>
<keyword evidence="6 10" id="KW-0418">Kinase</keyword>
<gene>
    <name evidence="12" type="ORF">GA0061101_10911</name>
</gene>
<dbReference type="Proteomes" id="UP000199205">
    <property type="component" value="Unassembled WGS sequence"/>
</dbReference>
<dbReference type="EC" id="2.7.1.12" evidence="3 10"/>
<sequence>MGRMPALVVMGVSGCGKSSVGQAISDAVNGTMIEGDSFHPEENIKKMSAGHPLTDEDRAGWLARLATILQDAVRNGERPVLACSALKKSYRDILRGKTPDLGFVFLEMTRQVAGERVSHRPGHFMPASLVDSQFATLEPPHGEANVYPVDANLPIVDIARGAVAWWQQTPGADGGRPMQPAKAQSGALKA</sequence>
<evidence type="ECO:0000256" key="3">
    <source>
        <dbReference type="ARBA" id="ARBA00012054"/>
    </source>
</evidence>
<evidence type="ECO:0000256" key="5">
    <source>
        <dbReference type="ARBA" id="ARBA00022741"/>
    </source>
</evidence>
<evidence type="ECO:0000256" key="8">
    <source>
        <dbReference type="ARBA" id="ARBA00023064"/>
    </source>
</evidence>
<keyword evidence="5 10" id="KW-0547">Nucleotide-binding</keyword>
<dbReference type="FunFam" id="3.40.50.300:FF:000522">
    <property type="entry name" value="Gluconokinase"/>
    <property type="match status" value="1"/>
</dbReference>
<dbReference type="GO" id="GO:0046316">
    <property type="term" value="F:gluconokinase activity"/>
    <property type="evidence" value="ECO:0007669"/>
    <property type="project" value="UniProtKB-EC"/>
</dbReference>
<comment type="pathway">
    <text evidence="1">Carbohydrate acid metabolism.</text>
</comment>
<dbReference type="OrthoDB" id="9795716at2"/>
<evidence type="ECO:0000313" key="12">
    <source>
        <dbReference type="EMBL" id="SCB36070.1"/>
    </source>
</evidence>
<evidence type="ECO:0000256" key="10">
    <source>
        <dbReference type="RuleBase" id="RU363066"/>
    </source>
</evidence>
<dbReference type="NCBIfam" id="TIGR01313">
    <property type="entry name" value="therm_gnt_kin"/>
    <property type="match status" value="1"/>
</dbReference>
<comment type="catalytic activity">
    <reaction evidence="9 10">
        <text>D-gluconate + ATP = 6-phospho-D-gluconate + ADP + H(+)</text>
        <dbReference type="Rhea" id="RHEA:19433"/>
        <dbReference type="ChEBI" id="CHEBI:15378"/>
        <dbReference type="ChEBI" id="CHEBI:18391"/>
        <dbReference type="ChEBI" id="CHEBI:30616"/>
        <dbReference type="ChEBI" id="CHEBI:58759"/>
        <dbReference type="ChEBI" id="CHEBI:456216"/>
        <dbReference type="EC" id="2.7.1.12"/>
    </reaction>
</comment>
<organism evidence="12 13">
    <name type="scientific">Rhizobium lusitanum</name>
    <dbReference type="NCBI Taxonomy" id="293958"/>
    <lineage>
        <taxon>Bacteria</taxon>
        <taxon>Pseudomonadati</taxon>
        <taxon>Pseudomonadota</taxon>
        <taxon>Alphaproteobacteria</taxon>
        <taxon>Hyphomicrobiales</taxon>
        <taxon>Rhizobiaceae</taxon>
        <taxon>Rhizobium/Agrobacterium group</taxon>
        <taxon>Rhizobium</taxon>
    </lineage>
</organism>
<dbReference type="InterPro" id="IPR006001">
    <property type="entry name" value="Therm_gnt_kin"/>
</dbReference>
<evidence type="ECO:0000256" key="11">
    <source>
        <dbReference type="SAM" id="MobiDB-lite"/>
    </source>
</evidence>
<feature type="region of interest" description="Disordered" evidence="11">
    <location>
        <begin position="169"/>
        <end position="190"/>
    </location>
</feature>
<reference evidence="13" key="1">
    <citation type="submission" date="2016-08" db="EMBL/GenBank/DDBJ databases">
        <authorList>
            <person name="Varghese N."/>
            <person name="Submissions Spin"/>
        </authorList>
    </citation>
    <scope>NUCLEOTIDE SEQUENCE [LARGE SCALE GENOMIC DNA]</scope>
    <source>
        <strain evidence="13">P1-7</strain>
    </source>
</reference>
<proteinExistence type="inferred from homology"/>
<accession>A0A1C3W7V7</accession>
<evidence type="ECO:0000313" key="13">
    <source>
        <dbReference type="Proteomes" id="UP000199205"/>
    </source>
</evidence>
<keyword evidence="4 10" id="KW-0808">Transferase</keyword>
<evidence type="ECO:0000256" key="2">
    <source>
        <dbReference type="ARBA" id="ARBA00008420"/>
    </source>
</evidence>
<evidence type="ECO:0000256" key="1">
    <source>
        <dbReference type="ARBA" id="ARBA00004761"/>
    </source>
</evidence>
<dbReference type="EMBL" id="FMAF01000009">
    <property type="protein sequence ID" value="SCB36070.1"/>
    <property type="molecule type" value="Genomic_DNA"/>
</dbReference>
<dbReference type="PANTHER" id="PTHR43442:SF3">
    <property type="entry name" value="GLUCONOKINASE-RELATED"/>
    <property type="match status" value="1"/>
</dbReference>
<comment type="similarity">
    <text evidence="2 10">Belongs to the gluconokinase GntK/GntV family.</text>
</comment>
<keyword evidence="7 10" id="KW-0067">ATP-binding</keyword>
<dbReference type="GO" id="GO:0005737">
    <property type="term" value="C:cytoplasm"/>
    <property type="evidence" value="ECO:0007669"/>
    <property type="project" value="TreeGrafter"/>
</dbReference>
<dbReference type="InterPro" id="IPR027417">
    <property type="entry name" value="P-loop_NTPase"/>
</dbReference>
<keyword evidence="8" id="KW-0311">Gluconate utilization</keyword>
<dbReference type="InterPro" id="IPR031322">
    <property type="entry name" value="Shikimate/glucono_kinase"/>
</dbReference>
<dbReference type="AlphaFoldDB" id="A0A1C3W7V7"/>
<dbReference type="GO" id="GO:0019521">
    <property type="term" value="P:D-gluconate metabolic process"/>
    <property type="evidence" value="ECO:0007669"/>
    <property type="project" value="UniProtKB-KW"/>
</dbReference>
<evidence type="ECO:0000256" key="4">
    <source>
        <dbReference type="ARBA" id="ARBA00022679"/>
    </source>
</evidence>
<dbReference type="Pfam" id="PF01202">
    <property type="entry name" value="SKI"/>
    <property type="match status" value="1"/>
</dbReference>
<dbReference type="CDD" id="cd02021">
    <property type="entry name" value="GntK"/>
    <property type="match status" value="1"/>
</dbReference>